<accession>A0A6P7N452</accession>
<keyword evidence="2" id="KW-0812">Transmembrane</keyword>
<dbReference type="KEGG" id="bspl:114859347"/>
<dbReference type="InterPro" id="IPR011029">
    <property type="entry name" value="DEATH-like_dom_sf"/>
</dbReference>
<keyword evidence="2" id="KW-1133">Transmembrane helix</keyword>
<evidence type="ECO:0000256" key="2">
    <source>
        <dbReference type="SAM" id="Phobius"/>
    </source>
</evidence>
<proteinExistence type="predicted"/>
<dbReference type="RefSeq" id="XP_029013248.1">
    <property type="nucleotide sequence ID" value="XM_029157415.3"/>
</dbReference>
<evidence type="ECO:0000256" key="1">
    <source>
        <dbReference type="SAM" id="MobiDB-lite"/>
    </source>
</evidence>
<feature type="transmembrane region" description="Helical" evidence="2">
    <location>
        <begin position="226"/>
        <end position="249"/>
    </location>
</feature>
<keyword evidence="2" id="KW-0472">Membrane</keyword>
<sequence>MNGGPAGSLSSVNMEACRRCVHCALVASLLLGSSLQQDTVAADVSGRQLERLVELLTSKECEDLLFALSHPEEDVFQQLERLSAQQNPLGLAARSKRDAASAEDSGARCRAALTDWLLENGARTYYDRLARALQRVGRTDVAIEVGKNINQDMALNIKHYVEDYHKFVSSLNVPSVESDANDHQQRDPRVRRRRVRDLTWRDLDLIVERAPVPPYQKGPMDVVLPLLHGLLLGFGGTFLASVSILLILAHVSRRGTRGPPGVTAGSGCERMVGDAGDGAAHAPSHAPVSRTNAVARRKPDHN</sequence>
<keyword evidence="3" id="KW-1185">Reference proteome</keyword>
<gene>
    <name evidence="4" type="primary">LOC114859347</name>
</gene>
<name>A0A6P7N452_BETSP</name>
<feature type="region of interest" description="Disordered" evidence="1">
    <location>
        <begin position="255"/>
        <end position="302"/>
    </location>
</feature>
<protein>
    <submittedName>
        <fullName evidence="4">Transmembrane and death domain protein 1-like isoform X1</fullName>
    </submittedName>
</protein>
<dbReference type="AlphaFoldDB" id="A0A6P7N452"/>
<dbReference type="InParanoid" id="A0A6P7N452"/>
<organism evidence="3 4">
    <name type="scientific">Betta splendens</name>
    <name type="common">Siamese fighting fish</name>
    <dbReference type="NCBI Taxonomy" id="158456"/>
    <lineage>
        <taxon>Eukaryota</taxon>
        <taxon>Metazoa</taxon>
        <taxon>Chordata</taxon>
        <taxon>Craniata</taxon>
        <taxon>Vertebrata</taxon>
        <taxon>Euteleostomi</taxon>
        <taxon>Actinopterygii</taxon>
        <taxon>Neopterygii</taxon>
        <taxon>Teleostei</taxon>
        <taxon>Neoteleostei</taxon>
        <taxon>Acanthomorphata</taxon>
        <taxon>Anabantaria</taxon>
        <taxon>Anabantiformes</taxon>
        <taxon>Anabantoidei</taxon>
        <taxon>Osphronemidae</taxon>
        <taxon>Betta</taxon>
    </lineage>
</organism>
<dbReference type="Gene3D" id="1.10.533.10">
    <property type="entry name" value="Death Domain, Fas"/>
    <property type="match status" value="1"/>
</dbReference>
<reference evidence="4" key="1">
    <citation type="submission" date="2025-08" db="UniProtKB">
        <authorList>
            <consortium name="RefSeq"/>
        </authorList>
    </citation>
    <scope>IDENTIFICATION</scope>
</reference>
<evidence type="ECO:0000313" key="4">
    <source>
        <dbReference type="RefSeq" id="XP_029013248.1"/>
    </source>
</evidence>
<dbReference type="GeneID" id="114859347"/>
<dbReference type="OrthoDB" id="9049812at2759"/>
<evidence type="ECO:0000313" key="3">
    <source>
        <dbReference type="Proteomes" id="UP000515150"/>
    </source>
</evidence>
<dbReference type="Proteomes" id="UP000515150">
    <property type="component" value="Chromosome 7"/>
</dbReference>